<reference evidence="3 4" key="1">
    <citation type="submission" date="2020-03" db="EMBL/GenBank/DDBJ databases">
        <title>Genomic Encyclopedia of Type Strains, Phase IV (KMG-IV): sequencing the most valuable type-strain genomes for metagenomic binning, comparative biology and taxonomic classification.</title>
        <authorList>
            <person name="Goeker M."/>
        </authorList>
    </citation>
    <scope>NUCLEOTIDE SEQUENCE [LARGE SCALE GENOMIC DNA]</scope>
    <source>
        <strain evidence="3 4">DSM 101599</strain>
    </source>
</reference>
<name>A0ABX0UAL1_9FLAO</name>
<dbReference type="PROSITE" id="PS50093">
    <property type="entry name" value="PKD"/>
    <property type="match status" value="1"/>
</dbReference>
<dbReference type="InterPro" id="IPR022409">
    <property type="entry name" value="PKD/Chitinase_dom"/>
</dbReference>
<dbReference type="InterPro" id="IPR013783">
    <property type="entry name" value="Ig-like_fold"/>
</dbReference>
<accession>A0ABX0UAL1</accession>
<dbReference type="Pfam" id="PF18911">
    <property type="entry name" value="PKD_4"/>
    <property type="match status" value="1"/>
</dbReference>
<dbReference type="EMBL" id="JAASQL010000003">
    <property type="protein sequence ID" value="NIJ45758.1"/>
    <property type="molecule type" value="Genomic_DNA"/>
</dbReference>
<evidence type="ECO:0000313" key="3">
    <source>
        <dbReference type="EMBL" id="NIJ45758.1"/>
    </source>
</evidence>
<keyword evidence="4" id="KW-1185">Reference proteome</keyword>
<dbReference type="Proteomes" id="UP000745859">
    <property type="component" value="Unassembled WGS sequence"/>
</dbReference>
<dbReference type="InterPro" id="IPR000601">
    <property type="entry name" value="PKD_dom"/>
</dbReference>
<dbReference type="Gene3D" id="2.60.120.260">
    <property type="entry name" value="Galactose-binding domain-like"/>
    <property type="match status" value="1"/>
</dbReference>
<proteinExistence type="predicted"/>
<evidence type="ECO:0000259" key="2">
    <source>
        <dbReference type="PROSITE" id="PS50093"/>
    </source>
</evidence>
<sequence>MNKINKFKSRISVSLLGLMVLTVLSVISCDTEYDLPEANSKEDTTPPSAGFSASVTEDYLTYTFANSSTSATEYTWDYGDGNTSAGVDGENTFPDEGTYTVTLTASDKLGATSTTSVVVEVVEPETPAAITPDVVNGDMDESSPRTGWGWTTFTDGDTYPFGSTGDGSTLLYSGEENADGNTGGAKFTKGTSGGIYRSTKSRYGGQAITVSANREYVLEYEYAIKNDDDLNTGAKIVVEILDGHFEDGKDAVDTAPRIITNEGTKLEGKGNFTKVTQNFTANATGNVMILFWGETQQDAYLDNVKVYPVE</sequence>
<dbReference type="SMART" id="SM00089">
    <property type="entry name" value="PKD"/>
    <property type="match status" value="1"/>
</dbReference>
<protein>
    <submittedName>
        <fullName evidence="3">PKD repeat protein</fullName>
    </submittedName>
</protein>
<dbReference type="SUPFAM" id="SSF49299">
    <property type="entry name" value="PKD domain"/>
    <property type="match status" value="1"/>
</dbReference>
<comment type="caution">
    <text evidence="3">The sequence shown here is derived from an EMBL/GenBank/DDBJ whole genome shotgun (WGS) entry which is preliminary data.</text>
</comment>
<dbReference type="InterPro" id="IPR035986">
    <property type="entry name" value="PKD_dom_sf"/>
</dbReference>
<dbReference type="RefSeq" id="WP_167188474.1">
    <property type="nucleotide sequence ID" value="NZ_JAASQL010000003.1"/>
</dbReference>
<feature type="signal peptide" evidence="1">
    <location>
        <begin position="1"/>
        <end position="28"/>
    </location>
</feature>
<dbReference type="Gene3D" id="2.60.40.10">
    <property type="entry name" value="Immunoglobulins"/>
    <property type="match status" value="1"/>
</dbReference>
<evidence type="ECO:0000256" key="1">
    <source>
        <dbReference type="SAM" id="SignalP"/>
    </source>
</evidence>
<feature type="domain" description="PKD" evidence="2">
    <location>
        <begin position="43"/>
        <end position="121"/>
    </location>
</feature>
<gene>
    <name evidence="3" type="ORF">FHR24_002229</name>
</gene>
<evidence type="ECO:0000313" key="4">
    <source>
        <dbReference type="Proteomes" id="UP000745859"/>
    </source>
</evidence>
<organism evidence="3 4">
    <name type="scientific">Wenyingzhuangia heitensis</name>
    <dbReference type="NCBI Taxonomy" id="1487859"/>
    <lineage>
        <taxon>Bacteria</taxon>
        <taxon>Pseudomonadati</taxon>
        <taxon>Bacteroidota</taxon>
        <taxon>Flavobacteriia</taxon>
        <taxon>Flavobacteriales</taxon>
        <taxon>Flavobacteriaceae</taxon>
        <taxon>Wenyingzhuangia</taxon>
    </lineage>
</organism>
<dbReference type="PROSITE" id="PS51257">
    <property type="entry name" value="PROKAR_LIPOPROTEIN"/>
    <property type="match status" value="1"/>
</dbReference>
<feature type="chain" id="PRO_5046167880" evidence="1">
    <location>
        <begin position="29"/>
        <end position="310"/>
    </location>
</feature>
<dbReference type="CDD" id="cd00146">
    <property type="entry name" value="PKD"/>
    <property type="match status" value="1"/>
</dbReference>
<keyword evidence="1" id="KW-0732">Signal</keyword>